<keyword evidence="3" id="KW-0165">Cleavage on pair of basic residues</keyword>
<dbReference type="PROSITE" id="PS50119">
    <property type="entry name" value="ZF_BBOX"/>
    <property type="match status" value="1"/>
</dbReference>
<dbReference type="PRINTS" id="PR00723">
    <property type="entry name" value="SUBTILISIN"/>
</dbReference>
<dbReference type="InterPro" id="IPR008979">
    <property type="entry name" value="Galactose-bd-like_sf"/>
</dbReference>
<dbReference type="STRING" id="623744.A0A553Q0A4"/>
<dbReference type="PROSITE" id="PS00138">
    <property type="entry name" value="SUBTILASE_SER"/>
    <property type="match status" value="1"/>
</dbReference>
<dbReference type="Pfam" id="PF15227">
    <property type="entry name" value="zf-C3HC4_4"/>
    <property type="match status" value="1"/>
</dbReference>
<feature type="domain" description="RING-type" evidence="19">
    <location>
        <begin position="261"/>
        <end position="304"/>
    </location>
</feature>
<dbReference type="GO" id="GO:0008270">
    <property type="term" value="F:zinc ion binding"/>
    <property type="evidence" value="ECO:0007669"/>
    <property type="project" value="UniProtKB-KW"/>
</dbReference>
<evidence type="ECO:0000256" key="1">
    <source>
        <dbReference type="ARBA" id="ARBA00004370"/>
    </source>
</evidence>
<dbReference type="GO" id="GO:0005802">
    <property type="term" value="C:trans-Golgi network"/>
    <property type="evidence" value="ECO:0007669"/>
    <property type="project" value="TreeGrafter"/>
</dbReference>
<evidence type="ECO:0000256" key="5">
    <source>
        <dbReference type="ARBA" id="ARBA00022723"/>
    </source>
</evidence>
<dbReference type="SUPFAM" id="SSF54897">
    <property type="entry name" value="Protease propeptides/inhibitors"/>
    <property type="match status" value="1"/>
</dbReference>
<dbReference type="PROSITE" id="PS00137">
    <property type="entry name" value="SUBTILASE_HIS"/>
    <property type="match status" value="1"/>
</dbReference>
<dbReference type="InterPro" id="IPR001870">
    <property type="entry name" value="B30.2/SPRY"/>
</dbReference>
<dbReference type="GO" id="GO:0016485">
    <property type="term" value="P:protein processing"/>
    <property type="evidence" value="ECO:0007669"/>
    <property type="project" value="TreeGrafter"/>
</dbReference>
<dbReference type="Pfam" id="PF00622">
    <property type="entry name" value="SPRY"/>
    <property type="match status" value="1"/>
</dbReference>
<keyword evidence="11" id="KW-1133">Transmembrane helix</keyword>
<dbReference type="InterPro" id="IPR022398">
    <property type="entry name" value="Peptidase_S8_His-AS"/>
</dbReference>
<dbReference type="SUPFAM" id="SSF52743">
    <property type="entry name" value="Subtilisin-like"/>
    <property type="match status" value="1"/>
</dbReference>
<keyword evidence="13" id="KW-0865">Zymogen</keyword>
<dbReference type="PANTHER" id="PTHR42884">
    <property type="entry name" value="PROPROTEIN CONVERTASE SUBTILISIN/KEXIN-RELATED"/>
    <property type="match status" value="1"/>
</dbReference>
<dbReference type="InterPro" id="IPR038466">
    <property type="entry name" value="S8_pro-domain_sf"/>
</dbReference>
<sequence>MAATFDPCTPHNCSREKYLQHTNGYGHHKKGLISQCTPSIKQTRLTQEPTRTPPPMTPGKNQMISVISSVLHTSPLGKNRRMLPTIPKSPIGKSREKLRKLSAAFLRGIMVHHWDLLGHSRQTPDSMLALQEHRQSVSKTITHAKVSIAAVLGLTQVLQRECEDLLHLHEPEEMGLADRRVKSSAGSPRSSHRHTSTAAQTLVSATYSEVLGWSKLRHRASFLADKHSLHDRLRRSSAMQHVDDEDRIMSLVDWSQGFLSCPVCLETLSDPTTLSCGHSYCLPCIQGHWDRVPKEGPHECPQCRCQFTPRPQLSRSRALEEALETLRLSKQQEDPQSYIAMSVSSMNANHPDSGAPASVSAGSLYPSLPSDSPAMCPLHQQVMEFYCCEDQQSVCEECSLIQHKTHRVIRPEEEFSRVQEERMKVKARIQNDIAEREKLLQSLPHISQTTQASLQQLVEESWTVFSEISKMITHSGSQILELLKAHEASTISLIQSQICSLQMDLNSLRSKQEEIQKLDDVQDPVTFITSFNAMEVRPGDALMQMHGPETLLSEVRSALEVFRETSEHLNKQNLAIVFRIVNDAAAAAQSPILPSNGDNSSSSCVNPAVRFDPTLDQNSVFRHIRLSEGSRRATLCAEKVNYPDHPDRFQFWRQVMCVEPLAGSPYYWEVEWTGQKVSIGVAYKDLCRSSSDDSSRLGYNSQSWSLYWSGKSFSVFHKGVETHLDGPKSRRVGVYLDPQAGALAFYRITHTRAHQEAQEICRIQAHFEAPLYPCFRFWTGIGSTINICELHQSNVEPKCLGLYLLLFLAVPLMLSHLPASFTPPPLSSCGPGQSWAVQMDPDLVSEGQSLEQMAEMVAREAGLENQGQIGQLEGHFLLCQGGTEADWSTAASVLDRNPLVLWHSQEQVLRRSKRGLRFNDPKYPSQWHLHNELKQGMDINVTGVWERNITGAGVTVAVVDDGVQHTLADIQPNYSPEGSYDLNSDDPDPMPHPEGSSDNHHGTRCAGEIAAVSNNSFCAVGVAFGAKVAGIRVLDGPLTDSMEAVAFNKHYQINDVYSCSWGPDDDGRTVDGPHPLGKAALQHGVIAGRKGFGSIFVVASGNGGQYKDNCNYDGYANSIYTVTIGAVDEDGKKPFYAEECASMLAVTFSSGSRLQRSIVTSDWSLSSGSGCTDGHTGTSASAPLAAGMFALMLQTRPCLSWRDVQHIITHTAIQHDVVADWETNGAGFRHSHKFGFGLLNAWRLVNSAKVWESVPYLVSYQSPLLSVNEIIPPSPRSFNHSWNVSEADLRVSGLRTLEHVLVTLSIDHPRRGTLEIILQCPSGMSSLIGARRMLDTDSSGLNDWTFSTVRCWGESAEGEYRLRISDYKDSGVPVSLGLLKNWKLTLYGSSLTPEQVSHTQKRVQEAMSGQYLSSSFSLPCPPGIDIPPEIHSPFTSGSLKSLLLLGTLALFLSLYYSLEVALSHWRSPECITRTRGRSFNPVSNMDQDVDSQVVLIQPELGLEEKEPLVAAAELS</sequence>
<evidence type="ECO:0000256" key="12">
    <source>
        <dbReference type="ARBA" id="ARBA00023136"/>
    </source>
</evidence>
<evidence type="ECO:0000256" key="10">
    <source>
        <dbReference type="ARBA" id="ARBA00022833"/>
    </source>
</evidence>
<name>A0A553Q0A4_9TELE</name>
<dbReference type="SUPFAM" id="SSF49785">
    <property type="entry name" value="Galactose-binding domain-like"/>
    <property type="match status" value="1"/>
</dbReference>
<evidence type="ECO:0000259" key="22">
    <source>
        <dbReference type="PROSITE" id="PS51829"/>
    </source>
</evidence>
<dbReference type="InterPro" id="IPR003877">
    <property type="entry name" value="SPRY_dom"/>
</dbReference>
<feature type="region of interest" description="Disordered" evidence="18">
    <location>
        <begin position="176"/>
        <end position="197"/>
    </location>
</feature>
<reference evidence="23 24" key="1">
    <citation type="journal article" date="2019" name="Sci. Data">
        <title>Hybrid genome assembly and annotation of Danionella translucida.</title>
        <authorList>
            <person name="Kadobianskyi M."/>
            <person name="Schulze L."/>
            <person name="Schuelke M."/>
            <person name="Judkewitz B."/>
        </authorList>
    </citation>
    <scope>NUCLEOTIDE SEQUENCE [LARGE SCALE GENOMIC DNA]</scope>
    <source>
        <strain evidence="23 24">Bolton</strain>
    </source>
</reference>
<feature type="region of interest" description="Disordered" evidence="18">
    <location>
        <begin position="969"/>
        <end position="1002"/>
    </location>
</feature>
<keyword evidence="24" id="KW-1185">Reference proteome</keyword>
<evidence type="ECO:0000256" key="13">
    <source>
        <dbReference type="ARBA" id="ARBA00023145"/>
    </source>
</evidence>
<feature type="active site" description="Charge relay system" evidence="15 17">
    <location>
        <position position="960"/>
    </location>
</feature>
<dbReference type="InterPro" id="IPR058030">
    <property type="entry name" value="TRIM8/14/16/25/29/45/65_CC"/>
</dbReference>
<dbReference type="Pfam" id="PF00643">
    <property type="entry name" value="zf-B_box"/>
    <property type="match status" value="1"/>
</dbReference>
<feature type="active site" description="Charge relay system" evidence="15 17">
    <location>
        <position position="1179"/>
    </location>
</feature>
<feature type="domain" description="P/Homo B" evidence="22">
    <location>
        <begin position="1253"/>
        <end position="1392"/>
    </location>
</feature>
<keyword evidence="9 17" id="KW-0720">Serine protease</keyword>
<dbReference type="FunFam" id="3.40.50.200:FF:000005">
    <property type="entry name" value="Proprotein convertase subtilisin/kexin type 7"/>
    <property type="match status" value="1"/>
</dbReference>
<dbReference type="Gene3D" id="2.60.120.260">
    <property type="entry name" value="Galactose-binding domain-like"/>
    <property type="match status" value="1"/>
</dbReference>
<evidence type="ECO:0000313" key="24">
    <source>
        <dbReference type="Proteomes" id="UP000316079"/>
    </source>
</evidence>
<dbReference type="Gene3D" id="3.30.40.10">
    <property type="entry name" value="Zinc/RING finger domain, C3HC4 (zinc finger)"/>
    <property type="match status" value="1"/>
</dbReference>
<feature type="compositionally biased region" description="Polar residues" evidence="18">
    <location>
        <begin position="39"/>
        <end position="50"/>
    </location>
</feature>
<dbReference type="EMBL" id="SRMA01026479">
    <property type="protein sequence ID" value="TRY83367.1"/>
    <property type="molecule type" value="Genomic_DNA"/>
</dbReference>
<keyword evidence="10" id="KW-0862">Zinc</keyword>
<dbReference type="Gene3D" id="3.30.160.60">
    <property type="entry name" value="Classic Zinc Finger"/>
    <property type="match status" value="1"/>
</dbReference>
<evidence type="ECO:0000256" key="15">
    <source>
        <dbReference type="PIRSR" id="PIRSR615500-1"/>
    </source>
</evidence>
<dbReference type="Gene3D" id="2.60.120.920">
    <property type="match status" value="1"/>
</dbReference>
<dbReference type="Pfam" id="PF16470">
    <property type="entry name" value="S8_pro-domain"/>
    <property type="match status" value="1"/>
</dbReference>
<evidence type="ECO:0000256" key="14">
    <source>
        <dbReference type="ARBA" id="ARBA00023180"/>
    </source>
</evidence>
<feature type="domain" description="B box-type" evidence="20">
    <location>
        <begin position="371"/>
        <end position="411"/>
    </location>
</feature>
<dbReference type="CDD" id="cd19769">
    <property type="entry name" value="Bbox2_TRIM16-like"/>
    <property type="match status" value="1"/>
</dbReference>
<dbReference type="PROSITE" id="PS51892">
    <property type="entry name" value="SUBTILASE"/>
    <property type="match status" value="1"/>
</dbReference>
<evidence type="ECO:0000259" key="20">
    <source>
        <dbReference type="PROSITE" id="PS50119"/>
    </source>
</evidence>
<dbReference type="PROSITE" id="PS50089">
    <property type="entry name" value="ZF_RING_2"/>
    <property type="match status" value="1"/>
</dbReference>
<dbReference type="PANTHER" id="PTHR42884:SF28">
    <property type="entry name" value="PROPROTEIN CONVERTASE SUBTILISIN_KEXIN TYPE 7"/>
    <property type="match status" value="1"/>
</dbReference>
<dbReference type="PROSITE" id="PS50188">
    <property type="entry name" value="B302_SPRY"/>
    <property type="match status" value="1"/>
</dbReference>
<evidence type="ECO:0000256" key="17">
    <source>
        <dbReference type="PROSITE-ProRule" id="PRU01240"/>
    </source>
</evidence>
<dbReference type="SMART" id="SM00449">
    <property type="entry name" value="SPRY"/>
    <property type="match status" value="1"/>
</dbReference>
<keyword evidence="5" id="KW-0479">Metal-binding</keyword>
<evidence type="ECO:0000256" key="9">
    <source>
        <dbReference type="ARBA" id="ARBA00022825"/>
    </source>
</evidence>
<dbReference type="InterPro" id="IPR017907">
    <property type="entry name" value="Znf_RING_CS"/>
</dbReference>
<comment type="similarity">
    <text evidence="17">Belongs to the peptidase S8 family.</text>
</comment>
<evidence type="ECO:0000256" key="7">
    <source>
        <dbReference type="ARBA" id="ARBA00022771"/>
    </source>
</evidence>
<dbReference type="SUPFAM" id="SSF49899">
    <property type="entry name" value="Concanavalin A-like lectins/glucanases"/>
    <property type="match status" value="1"/>
</dbReference>
<dbReference type="GO" id="GO:0000139">
    <property type="term" value="C:Golgi membrane"/>
    <property type="evidence" value="ECO:0007669"/>
    <property type="project" value="TreeGrafter"/>
</dbReference>
<evidence type="ECO:0000259" key="19">
    <source>
        <dbReference type="PROSITE" id="PS50089"/>
    </source>
</evidence>
<feature type="compositionally biased region" description="Basic and acidic residues" evidence="18">
    <location>
        <begin position="989"/>
        <end position="1001"/>
    </location>
</feature>
<evidence type="ECO:0000256" key="6">
    <source>
        <dbReference type="ARBA" id="ARBA00022729"/>
    </source>
</evidence>
<protein>
    <recommendedName>
        <fullName evidence="25">RING-type E3 ubiquitin transferase</fullName>
    </recommendedName>
</protein>
<evidence type="ECO:0000256" key="18">
    <source>
        <dbReference type="SAM" id="MobiDB-lite"/>
    </source>
</evidence>
<dbReference type="InterPro" id="IPR034182">
    <property type="entry name" value="Kexin/furin"/>
</dbReference>
<feature type="region of interest" description="Disordered" evidence="18">
    <location>
        <begin position="39"/>
        <end position="60"/>
    </location>
</feature>
<evidence type="ECO:0008006" key="25">
    <source>
        <dbReference type="Google" id="ProtNLM"/>
    </source>
</evidence>
<dbReference type="Gene3D" id="3.40.50.200">
    <property type="entry name" value="Peptidase S8/S53 domain"/>
    <property type="match status" value="1"/>
</dbReference>
<dbReference type="SMART" id="SM00589">
    <property type="entry name" value="PRY"/>
    <property type="match status" value="1"/>
</dbReference>
<gene>
    <name evidence="23" type="ORF">DNTS_016643</name>
</gene>
<comment type="subcellular location">
    <subcellularLocation>
        <location evidence="1">Membrane</location>
    </subcellularLocation>
</comment>
<dbReference type="SUPFAM" id="SSF57845">
    <property type="entry name" value="B-box zinc-binding domain"/>
    <property type="match status" value="1"/>
</dbReference>
<keyword evidence="8 17" id="KW-0378">Hydrolase</keyword>
<keyword evidence="2 17" id="KW-0645">Protease</keyword>
<dbReference type="InterPro" id="IPR001841">
    <property type="entry name" value="Znf_RING"/>
</dbReference>
<evidence type="ECO:0000256" key="4">
    <source>
        <dbReference type="ARBA" id="ARBA00022692"/>
    </source>
</evidence>
<keyword evidence="6" id="KW-0732">Signal</keyword>
<dbReference type="InterPro" id="IPR015500">
    <property type="entry name" value="Peptidase_S8_subtilisin-rel"/>
</dbReference>
<evidence type="ECO:0000256" key="2">
    <source>
        <dbReference type="ARBA" id="ARBA00022670"/>
    </source>
</evidence>
<feature type="domain" description="B30.2/SPRY" evidence="21">
    <location>
        <begin position="593"/>
        <end position="794"/>
    </location>
</feature>
<dbReference type="FunFam" id="2.60.120.260:FF:000026">
    <property type="entry name" value="proprotein convertase subtilisin/kexin type 7"/>
    <property type="match status" value="1"/>
</dbReference>
<keyword evidence="7 16" id="KW-0863">Zinc-finger</keyword>
<keyword evidence="14" id="KW-0325">Glycoprotein</keyword>
<dbReference type="InterPro" id="IPR013083">
    <property type="entry name" value="Znf_RING/FYVE/PHD"/>
</dbReference>
<feature type="active site" description="Charge relay system" evidence="15 17">
    <location>
        <position position="1001"/>
    </location>
</feature>
<keyword evidence="4" id="KW-0812">Transmembrane</keyword>
<evidence type="ECO:0000256" key="11">
    <source>
        <dbReference type="ARBA" id="ARBA00022989"/>
    </source>
</evidence>
<evidence type="ECO:0000313" key="23">
    <source>
        <dbReference type="EMBL" id="TRY83367.1"/>
    </source>
</evidence>
<dbReference type="SMART" id="SM00184">
    <property type="entry name" value="RING"/>
    <property type="match status" value="1"/>
</dbReference>
<dbReference type="InterPro" id="IPR023828">
    <property type="entry name" value="Peptidase_S8_Ser-AS"/>
</dbReference>
<dbReference type="Proteomes" id="UP000316079">
    <property type="component" value="Unassembled WGS sequence"/>
</dbReference>
<evidence type="ECO:0000256" key="8">
    <source>
        <dbReference type="ARBA" id="ARBA00022801"/>
    </source>
</evidence>
<dbReference type="InterPro" id="IPR006574">
    <property type="entry name" value="PRY"/>
</dbReference>
<proteinExistence type="inferred from homology"/>
<dbReference type="Pfam" id="PF01483">
    <property type="entry name" value="P_proprotein"/>
    <property type="match status" value="1"/>
</dbReference>
<dbReference type="Pfam" id="PF13765">
    <property type="entry name" value="PRY"/>
    <property type="match status" value="1"/>
</dbReference>
<dbReference type="Pfam" id="PF00082">
    <property type="entry name" value="Peptidase_S8"/>
    <property type="match status" value="1"/>
</dbReference>
<dbReference type="InterPro" id="IPR032815">
    <property type="entry name" value="S8_pro-domain"/>
</dbReference>
<dbReference type="GO" id="GO:0004252">
    <property type="term" value="F:serine-type endopeptidase activity"/>
    <property type="evidence" value="ECO:0007669"/>
    <property type="project" value="UniProtKB-UniRule"/>
</dbReference>
<evidence type="ECO:0000256" key="3">
    <source>
        <dbReference type="ARBA" id="ARBA00022685"/>
    </source>
</evidence>
<comment type="caution">
    <text evidence="23">The sequence shown here is derived from an EMBL/GenBank/DDBJ whole genome shotgun (WGS) entry which is preliminary data.</text>
</comment>
<dbReference type="InterPro" id="IPR002884">
    <property type="entry name" value="P_dom"/>
</dbReference>
<dbReference type="CDD" id="cd04059">
    <property type="entry name" value="Peptidases_S8_Protein_convertases_Kexins_Furin-like"/>
    <property type="match status" value="1"/>
</dbReference>
<accession>A0A553Q0A4</accession>
<dbReference type="Pfam" id="PF25600">
    <property type="entry name" value="TRIM_CC"/>
    <property type="match status" value="1"/>
</dbReference>
<dbReference type="Gene3D" id="3.30.70.850">
    <property type="entry name" value="Peptidase S8, pro-domain"/>
    <property type="match status" value="1"/>
</dbReference>
<dbReference type="InterPro" id="IPR043136">
    <property type="entry name" value="B30.2/SPRY_sf"/>
</dbReference>
<dbReference type="OrthoDB" id="300641at2759"/>
<dbReference type="PROSITE" id="PS00518">
    <property type="entry name" value="ZF_RING_1"/>
    <property type="match status" value="1"/>
</dbReference>
<dbReference type="SUPFAM" id="SSF57850">
    <property type="entry name" value="RING/U-box"/>
    <property type="match status" value="1"/>
</dbReference>
<evidence type="ECO:0000259" key="21">
    <source>
        <dbReference type="PROSITE" id="PS50188"/>
    </source>
</evidence>
<dbReference type="InterPro" id="IPR013320">
    <property type="entry name" value="ConA-like_dom_sf"/>
</dbReference>
<dbReference type="InterPro" id="IPR000315">
    <property type="entry name" value="Znf_B-box"/>
</dbReference>
<dbReference type="PROSITE" id="PS51829">
    <property type="entry name" value="P_HOMO_B"/>
    <property type="match status" value="1"/>
</dbReference>
<dbReference type="InterPro" id="IPR000209">
    <property type="entry name" value="Peptidase_S8/S53_dom"/>
</dbReference>
<keyword evidence="12" id="KW-0472">Membrane</keyword>
<organism evidence="23 24">
    <name type="scientific">Danionella cerebrum</name>
    <dbReference type="NCBI Taxonomy" id="2873325"/>
    <lineage>
        <taxon>Eukaryota</taxon>
        <taxon>Metazoa</taxon>
        <taxon>Chordata</taxon>
        <taxon>Craniata</taxon>
        <taxon>Vertebrata</taxon>
        <taxon>Euteleostomi</taxon>
        <taxon>Actinopterygii</taxon>
        <taxon>Neopterygii</taxon>
        <taxon>Teleostei</taxon>
        <taxon>Ostariophysi</taxon>
        <taxon>Cypriniformes</taxon>
        <taxon>Danionidae</taxon>
        <taxon>Danioninae</taxon>
        <taxon>Danionella</taxon>
    </lineage>
</organism>
<dbReference type="SMART" id="SM00336">
    <property type="entry name" value="BBOX"/>
    <property type="match status" value="1"/>
</dbReference>
<dbReference type="InterPro" id="IPR036852">
    <property type="entry name" value="Peptidase_S8/S53_dom_sf"/>
</dbReference>
<evidence type="ECO:0000256" key="16">
    <source>
        <dbReference type="PROSITE-ProRule" id="PRU00024"/>
    </source>
</evidence>